<name>A0A8J9YSX4_BRALA</name>
<evidence type="ECO:0000313" key="1">
    <source>
        <dbReference type="EMBL" id="CAH1241134.1"/>
    </source>
</evidence>
<reference evidence="1" key="1">
    <citation type="submission" date="2022-01" db="EMBL/GenBank/DDBJ databases">
        <authorList>
            <person name="Braso-Vives M."/>
        </authorList>
    </citation>
    <scope>NUCLEOTIDE SEQUENCE</scope>
</reference>
<keyword evidence="2" id="KW-1185">Reference proteome</keyword>
<sequence>MHGGNSFDQYEEGQYDVEQASIFQPIPEQAFHIAKPDPPPQSLCESQETANHPASIMQEFHLLIPPSAEPRVKFLPPFR</sequence>
<gene>
    <name evidence="1" type="primary">Hypp6313</name>
    <name evidence="1" type="ORF">BLAG_LOCUS4897</name>
</gene>
<evidence type="ECO:0000313" key="2">
    <source>
        <dbReference type="Proteomes" id="UP000838412"/>
    </source>
</evidence>
<organism evidence="1 2">
    <name type="scientific">Branchiostoma lanceolatum</name>
    <name type="common">Common lancelet</name>
    <name type="synonym">Amphioxus lanceolatum</name>
    <dbReference type="NCBI Taxonomy" id="7740"/>
    <lineage>
        <taxon>Eukaryota</taxon>
        <taxon>Metazoa</taxon>
        <taxon>Chordata</taxon>
        <taxon>Cephalochordata</taxon>
        <taxon>Leptocardii</taxon>
        <taxon>Amphioxiformes</taxon>
        <taxon>Branchiostomatidae</taxon>
        <taxon>Branchiostoma</taxon>
    </lineage>
</organism>
<dbReference type="Proteomes" id="UP000838412">
    <property type="component" value="Chromosome 12"/>
</dbReference>
<dbReference type="OrthoDB" id="8477138at2759"/>
<protein>
    <submittedName>
        <fullName evidence="1">Hypp6313 protein</fullName>
    </submittedName>
</protein>
<accession>A0A8J9YSX4</accession>
<dbReference type="AlphaFoldDB" id="A0A8J9YSX4"/>
<proteinExistence type="predicted"/>
<dbReference type="EMBL" id="OV696697">
    <property type="protein sequence ID" value="CAH1241134.1"/>
    <property type="molecule type" value="Genomic_DNA"/>
</dbReference>